<dbReference type="GO" id="GO:0016226">
    <property type="term" value="P:iron-sulfur cluster assembly"/>
    <property type="evidence" value="ECO:0007669"/>
    <property type="project" value="InterPro"/>
</dbReference>
<dbReference type="PANTHER" id="PTHR11178:SF1">
    <property type="entry name" value="NFU1 IRON-SULFUR CLUSTER SCAFFOLD HOMOLOG, MITOCHONDRIAL"/>
    <property type="match status" value="1"/>
</dbReference>
<evidence type="ECO:0000313" key="3">
    <source>
        <dbReference type="EMBL" id="GHM59089.1"/>
    </source>
</evidence>
<dbReference type="AlphaFoldDB" id="A0A8J3MLM5"/>
<dbReference type="SUPFAM" id="SSF110836">
    <property type="entry name" value="Hypothetical protein SAV1430"/>
    <property type="match status" value="1"/>
</dbReference>
<dbReference type="EMBL" id="BNGU01000002">
    <property type="protein sequence ID" value="GHM59089.1"/>
    <property type="molecule type" value="Genomic_DNA"/>
</dbReference>
<evidence type="ECO:0000256" key="1">
    <source>
        <dbReference type="ARBA" id="ARBA00006420"/>
    </source>
</evidence>
<comment type="caution">
    <text evidence="3">The sequence shown here is derived from an EMBL/GenBank/DDBJ whole genome shotgun (WGS) entry which is preliminary data.</text>
</comment>
<name>A0A8J3MLM5_9RICK</name>
<dbReference type="SUPFAM" id="SSF117916">
    <property type="entry name" value="Fe-S cluster assembly (FSCA) domain-like"/>
    <property type="match status" value="1"/>
</dbReference>
<dbReference type="PIRSF" id="PIRSF036773">
    <property type="entry name" value="HIRIP5"/>
    <property type="match status" value="1"/>
</dbReference>
<dbReference type="InterPro" id="IPR001075">
    <property type="entry name" value="NIF_FeS_clus_asmbl_NifU_C"/>
</dbReference>
<dbReference type="Pfam" id="PF01106">
    <property type="entry name" value="NifU"/>
    <property type="match status" value="1"/>
</dbReference>
<evidence type="ECO:0000313" key="4">
    <source>
        <dbReference type="Proteomes" id="UP000637906"/>
    </source>
</evidence>
<dbReference type="Gene3D" id="3.30.300.130">
    <property type="entry name" value="Fe-S cluster assembly (FSCA)"/>
    <property type="match status" value="1"/>
</dbReference>
<dbReference type="Gene3D" id="3.30.1370.70">
    <property type="entry name" value="Scaffold protein Nfu/NifU, N-terminal domain"/>
    <property type="match status" value="1"/>
</dbReference>
<dbReference type="InterPro" id="IPR034904">
    <property type="entry name" value="FSCA_dom_sf"/>
</dbReference>
<dbReference type="SMART" id="SM00932">
    <property type="entry name" value="Nfu_N"/>
    <property type="match status" value="1"/>
</dbReference>
<dbReference type="InterPro" id="IPR014824">
    <property type="entry name" value="Nfu/NifU_N"/>
</dbReference>
<accession>A0A8J3MLM5</accession>
<evidence type="ECO:0000259" key="2">
    <source>
        <dbReference type="SMART" id="SM00932"/>
    </source>
</evidence>
<feature type="domain" description="Scaffold protein Nfu/NifU N-terminal" evidence="2">
    <location>
        <begin position="3"/>
        <end position="90"/>
    </location>
</feature>
<gene>
    <name evidence="3" type="ORF">sL5_00820</name>
</gene>
<reference evidence="3 4" key="1">
    <citation type="journal article" date="2021" name="Microb. Ecol.">
        <title>Candidatus Mesenet longicola: Novel Endosymbionts of Brontispa longissima that Induce Cytoplasmic Incompatibility.</title>
        <authorList>
            <person name="Takano S."/>
            <person name="Gotoh Y."/>
            <person name="Hayashi T."/>
        </authorList>
    </citation>
    <scope>NUCLEOTIDE SEQUENCE [LARGE SCALE GENOMIC DNA]</scope>
    <source>
        <strain evidence="3">L5</strain>
    </source>
</reference>
<protein>
    <submittedName>
        <fullName evidence="3">Iron transporter</fullName>
    </submittedName>
</protein>
<dbReference type="InterPro" id="IPR036498">
    <property type="entry name" value="Nfu/NifU_N_sf"/>
</dbReference>
<dbReference type="GO" id="GO:0051536">
    <property type="term" value="F:iron-sulfur cluster binding"/>
    <property type="evidence" value="ECO:0007669"/>
    <property type="project" value="InterPro"/>
</dbReference>
<dbReference type="Pfam" id="PF08712">
    <property type="entry name" value="Nfu_N"/>
    <property type="match status" value="1"/>
</dbReference>
<comment type="similarity">
    <text evidence="1">Belongs to the NifU family.</text>
</comment>
<proteinExistence type="inferred from homology"/>
<dbReference type="PANTHER" id="PTHR11178">
    <property type="entry name" value="IRON-SULFUR CLUSTER SCAFFOLD PROTEIN NFU-RELATED"/>
    <property type="match status" value="1"/>
</dbReference>
<sequence length="188" mass="20981">MFIQIEDTPNPNTLKFLPGFPILKEGETAEFSQENDTSNSKLAKSLLQVEYVNNVFFGYDFITVTKSDEISWDLIKVEILTSIMDHFAADGTALDNGDIRPADEDDEFYDKHDEEIVGRIKELIENYVRPAVAQDGGDIRFRGFKDGIVFVKLHGACSGCPSASLTLKQGVQNMLTYHIPEVAGVENI</sequence>
<organism evidence="3 4">
    <name type="scientific">Candidatus Mesenet longicola</name>
    <dbReference type="NCBI Taxonomy" id="1892558"/>
    <lineage>
        <taxon>Bacteria</taxon>
        <taxon>Pseudomonadati</taxon>
        <taxon>Pseudomonadota</taxon>
        <taxon>Alphaproteobacteria</taxon>
        <taxon>Rickettsiales</taxon>
        <taxon>Anaplasmataceae</taxon>
        <taxon>Candidatus Mesenet</taxon>
    </lineage>
</organism>
<dbReference type="InterPro" id="IPR035433">
    <property type="entry name" value="NFU1-like"/>
</dbReference>
<dbReference type="GO" id="GO:0005506">
    <property type="term" value="F:iron ion binding"/>
    <property type="evidence" value="ECO:0007669"/>
    <property type="project" value="InterPro"/>
</dbReference>
<dbReference type="Proteomes" id="UP000637906">
    <property type="component" value="Unassembled WGS sequence"/>
</dbReference>
<keyword evidence="4" id="KW-1185">Reference proteome</keyword>